<comment type="caution">
    <text evidence="2">The sequence shown here is derived from an EMBL/GenBank/DDBJ whole genome shotgun (WGS) entry which is preliminary data.</text>
</comment>
<reference evidence="2" key="1">
    <citation type="submission" date="2023-05" db="EMBL/GenBank/DDBJ databases">
        <title>Nepenthes gracilis genome sequencing.</title>
        <authorList>
            <person name="Fukushima K."/>
        </authorList>
    </citation>
    <scope>NUCLEOTIDE SEQUENCE</scope>
    <source>
        <strain evidence="2">SING2019-196</strain>
    </source>
</reference>
<keyword evidence="1" id="KW-0472">Membrane</keyword>
<proteinExistence type="predicted"/>
<gene>
    <name evidence="2" type="ORF">Nepgr_015910</name>
</gene>
<organism evidence="2 3">
    <name type="scientific">Nepenthes gracilis</name>
    <name type="common">Slender pitcher plant</name>
    <dbReference type="NCBI Taxonomy" id="150966"/>
    <lineage>
        <taxon>Eukaryota</taxon>
        <taxon>Viridiplantae</taxon>
        <taxon>Streptophyta</taxon>
        <taxon>Embryophyta</taxon>
        <taxon>Tracheophyta</taxon>
        <taxon>Spermatophyta</taxon>
        <taxon>Magnoliopsida</taxon>
        <taxon>eudicotyledons</taxon>
        <taxon>Gunneridae</taxon>
        <taxon>Pentapetalae</taxon>
        <taxon>Caryophyllales</taxon>
        <taxon>Nepenthaceae</taxon>
        <taxon>Nepenthes</taxon>
    </lineage>
</organism>
<keyword evidence="1" id="KW-0812">Transmembrane</keyword>
<keyword evidence="3" id="KW-1185">Reference proteome</keyword>
<dbReference type="EMBL" id="BSYO01000013">
    <property type="protein sequence ID" value="GMH14069.1"/>
    <property type="molecule type" value="Genomic_DNA"/>
</dbReference>
<keyword evidence="1" id="KW-1133">Transmembrane helix</keyword>
<accession>A0AAD3XRJ4</accession>
<evidence type="ECO:0000256" key="1">
    <source>
        <dbReference type="SAM" id="Phobius"/>
    </source>
</evidence>
<protein>
    <submittedName>
        <fullName evidence="2">Uncharacterized protein</fullName>
    </submittedName>
</protein>
<evidence type="ECO:0000313" key="3">
    <source>
        <dbReference type="Proteomes" id="UP001279734"/>
    </source>
</evidence>
<dbReference type="Proteomes" id="UP001279734">
    <property type="component" value="Unassembled WGS sequence"/>
</dbReference>
<dbReference type="AlphaFoldDB" id="A0AAD3XRJ4"/>
<evidence type="ECO:0000313" key="2">
    <source>
        <dbReference type="EMBL" id="GMH14069.1"/>
    </source>
</evidence>
<feature type="transmembrane region" description="Helical" evidence="1">
    <location>
        <begin position="20"/>
        <end position="45"/>
    </location>
</feature>
<name>A0AAD3XRJ4_NEPGR</name>
<sequence length="96" mass="11158">MPGMGFLPGMIALYRYYGRAQLPSMVFCASLCISSVWFALVWCILLDLESHATWLDWSVLRQLSDFLVWKCCTLLEWSIYRYVFGRFGALKSICLE</sequence>